<organism evidence="1 2">
    <name type="scientific">Vibrio jasicida</name>
    <dbReference type="NCBI Taxonomy" id="766224"/>
    <lineage>
        <taxon>Bacteria</taxon>
        <taxon>Pseudomonadati</taxon>
        <taxon>Pseudomonadota</taxon>
        <taxon>Gammaproteobacteria</taxon>
        <taxon>Vibrionales</taxon>
        <taxon>Vibrionaceae</taxon>
        <taxon>Vibrio</taxon>
    </lineage>
</organism>
<name>A0AAU9QMT2_9VIBR</name>
<dbReference type="EMBL" id="CAKMUD010000083">
    <property type="protein sequence ID" value="CAH1595129.1"/>
    <property type="molecule type" value="Genomic_DNA"/>
</dbReference>
<sequence>MLRHGISMQYSLEEILHYLNDNHFRASNKAVAEILGVSVWSLIYKLDKCHPAGSWLVDDKTGLPVGYSSKNYHPHLFQRRVILSSVSVLRQHLLHQYAR</sequence>
<comment type="caution">
    <text evidence="1">The sequence shown here is derived from an EMBL/GenBank/DDBJ whole genome shotgun (WGS) entry which is preliminary data.</text>
</comment>
<dbReference type="AlphaFoldDB" id="A0AAU9QMT2"/>
<proteinExistence type="predicted"/>
<protein>
    <submittedName>
        <fullName evidence="1">Uncharacterized protein</fullName>
    </submittedName>
</protein>
<evidence type="ECO:0000313" key="2">
    <source>
        <dbReference type="Proteomes" id="UP001295462"/>
    </source>
</evidence>
<reference evidence="1" key="1">
    <citation type="submission" date="2022-01" db="EMBL/GenBank/DDBJ databases">
        <authorList>
            <person name="Lagorce A."/>
        </authorList>
    </citation>
    <scope>NUCLEOTIDE SEQUENCE</scope>
    <source>
        <strain evidence="1">Th15_F1_A12</strain>
    </source>
</reference>
<accession>A0AAU9QMT2</accession>
<gene>
    <name evidence="1" type="ORF">THF1A12_30047</name>
</gene>
<dbReference type="Proteomes" id="UP001295462">
    <property type="component" value="Unassembled WGS sequence"/>
</dbReference>
<evidence type="ECO:0000313" key="1">
    <source>
        <dbReference type="EMBL" id="CAH1595129.1"/>
    </source>
</evidence>